<dbReference type="EMBL" id="JAPJUH010000007">
    <property type="protein sequence ID" value="MCX3267414.1"/>
    <property type="molecule type" value="Genomic_DNA"/>
</dbReference>
<keyword evidence="1" id="KW-0732">Signal</keyword>
<dbReference type="SUPFAM" id="SSF51695">
    <property type="entry name" value="PLC-like phosphodiesterases"/>
    <property type="match status" value="1"/>
</dbReference>
<dbReference type="InterPro" id="IPR030395">
    <property type="entry name" value="GP_PDE_dom"/>
</dbReference>
<dbReference type="RefSeq" id="WP_116170637.1">
    <property type="nucleotide sequence ID" value="NZ_JAPJUH010000007.1"/>
</dbReference>
<dbReference type="GO" id="GO:0006629">
    <property type="term" value="P:lipid metabolic process"/>
    <property type="evidence" value="ECO:0007669"/>
    <property type="project" value="InterPro"/>
</dbReference>
<proteinExistence type="predicted"/>
<comment type="caution">
    <text evidence="3">The sequence shown here is derived from an EMBL/GenBank/DDBJ whole genome shotgun (WGS) entry which is preliminary data.</text>
</comment>
<name>A0A9X3DH16_9SPHI</name>
<reference evidence="3" key="1">
    <citation type="submission" date="2022-11" db="EMBL/GenBank/DDBJ databases">
        <authorList>
            <person name="Graham C."/>
            <person name="Newman J.D."/>
        </authorList>
    </citation>
    <scope>NUCLEOTIDE SEQUENCE</scope>
    <source>
        <strain evidence="3">DSM 19486</strain>
    </source>
</reference>
<feature type="chain" id="PRO_5040948026" evidence="1">
    <location>
        <begin position="20"/>
        <end position="327"/>
    </location>
</feature>
<accession>A0A9X3DH16</accession>
<dbReference type="Pfam" id="PF03009">
    <property type="entry name" value="GDPD"/>
    <property type="match status" value="1"/>
</dbReference>
<dbReference type="PROSITE" id="PS51704">
    <property type="entry name" value="GP_PDE"/>
    <property type="match status" value="1"/>
</dbReference>
<evidence type="ECO:0000313" key="4">
    <source>
        <dbReference type="Proteomes" id="UP001142592"/>
    </source>
</evidence>
<evidence type="ECO:0000256" key="1">
    <source>
        <dbReference type="SAM" id="SignalP"/>
    </source>
</evidence>
<dbReference type="PANTHER" id="PTHR46211:SF14">
    <property type="entry name" value="GLYCEROPHOSPHODIESTER PHOSPHODIESTERASE"/>
    <property type="match status" value="1"/>
</dbReference>
<sequence>MKRKLTIISLLLLSATGFSQQKLDVQAHRGGMALLPENTILAMLNAVKLGAKTLELDVVISADGKVVVSHDGYMSAAFMSKPDGTEVHKDEQKELSLYKMTYDSIRTYHSGLKAHPMFPAQKQIKTYKPLLGDLIDSVENYVKENNLKQVYYNIETKCSPAGDGKYNPTPEIFVKALMDVINSKQIKPRLTVQSFDVRTLKILHQGEPNVKLSLLVQGKMNLTKDQLQKYGLSAKEVEEYFKQLNSKKSGLEEDLKNLGFIPNIYSPYYSGVDMDMVKKVHEKNMLILPWTVDKEEDMIALAKLGVDGIITNSPDLLIRLMGSYQKK</sequence>
<gene>
    <name evidence="3" type="ORF">OQZ29_21825</name>
</gene>
<dbReference type="Gene3D" id="3.20.20.190">
    <property type="entry name" value="Phosphatidylinositol (PI) phosphodiesterase"/>
    <property type="match status" value="1"/>
</dbReference>
<dbReference type="PANTHER" id="PTHR46211">
    <property type="entry name" value="GLYCEROPHOSPHORYL DIESTER PHOSPHODIESTERASE"/>
    <property type="match status" value="1"/>
</dbReference>
<dbReference type="Proteomes" id="UP001142592">
    <property type="component" value="Unassembled WGS sequence"/>
</dbReference>
<dbReference type="InterPro" id="IPR017946">
    <property type="entry name" value="PLC-like_Pdiesterase_TIM-brl"/>
</dbReference>
<feature type="domain" description="GP-PDE" evidence="2">
    <location>
        <begin position="23"/>
        <end position="321"/>
    </location>
</feature>
<organism evidence="3 4">
    <name type="scientific">Pedobacter agri</name>
    <dbReference type="NCBI Taxonomy" id="454586"/>
    <lineage>
        <taxon>Bacteria</taxon>
        <taxon>Pseudomonadati</taxon>
        <taxon>Bacteroidota</taxon>
        <taxon>Sphingobacteriia</taxon>
        <taxon>Sphingobacteriales</taxon>
        <taxon>Sphingobacteriaceae</taxon>
        <taxon>Pedobacter</taxon>
    </lineage>
</organism>
<feature type="signal peptide" evidence="1">
    <location>
        <begin position="1"/>
        <end position="19"/>
    </location>
</feature>
<dbReference type="AlphaFoldDB" id="A0A9X3DH16"/>
<dbReference type="GO" id="GO:0008081">
    <property type="term" value="F:phosphoric diester hydrolase activity"/>
    <property type="evidence" value="ECO:0007669"/>
    <property type="project" value="InterPro"/>
</dbReference>
<evidence type="ECO:0000259" key="2">
    <source>
        <dbReference type="PROSITE" id="PS51704"/>
    </source>
</evidence>
<evidence type="ECO:0000313" key="3">
    <source>
        <dbReference type="EMBL" id="MCX3267414.1"/>
    </source>
</evidence>
<protein>
    <submittedName>
        <fullName evidence="3">Glycerophosphodiester phosphodiesterase family protein</fullName>
    </submittedName>
</protein>
<keyword evidence="4" id="KW-1185">Reference proteome</keyword>